<dbReference type="InterPro" id="IPR039346">
    <property type="entry name" value="AGP25/26"/>
</dbReference>
<comment type="caution">
    <text evidence="1">The sequence shown here is derived from an EMBL/GenBank/DDBJ whole genome shotgun (WGS) entry which is preliminary data.</text>
</comment>
<dbReference type="PANTHER" id="PTHR35725:SF4">
    <property type="entry name" value="CLASSICAL ARABINOGALACTAN PROTEIN 26"/>
    <property type="match status" value="1"/>
</dbReference>
<name>A0AAN8ZP33_9MAGN</name>
<keyword evidence="2" id="KW-1185">Reference proteome</keyword>
<reference evidence="1 2" key="1">
    <citation type="submission" date="2023-12" db="EMBL/GenBank/DDBJ databases">
        <title>A high-quality genome assembly for Dillenia turbinata (Dilleniales).</title>
        <authorList>
            <person name="Chanderbali A."/>
        </authorList>
    </citation>
    <scope>NUCLEOTIDE SEQUENCE [LARGE SCALE GENOMIC DNA]</scope>
    <source>
        <strain evidence="1">LSX21</strain>
        <tissue evidence="1">Leaf</tissue>
    </source>
</reference>
<sequence length="154" mass="16055">MLLEVNGQPAQLHQDRPENSLLLILLMTSSPFSLALHSQFNLHLRTSTISAAPTILPNAPLASPPILSPDISPLCPNPGDEVLPPTAGTLPTIPSSPSPPNPDVIAAPGTEFSISPTGTLPESSSTSLHFSRSLNWAVVLGLVVCWVMQLSGGA</sequence>
<dbReference type="AlphaFoldDB" id="A0AAN8ZP33"/>
<dbReference type="Proteomes" id="UP001370490">
    <property type="component" value="Unassembled WGS sequence"/>
</dbReference>
<evidence type="ECO:0000313" key="2">
    <source>
        <dbReference type="Proteomes" id="UP001370490"/>
    </source>
</evidence>
<dbReference type="PANTHER" id="PTHR35725">
    <property type="entry name" value="CLASSICAL ARABINOGALACTAN PROTEIN 26"/>
    <property type="match status" value="1"/>
</dbReference>
<protein>
    <submittedName>
        <fullName evidence="1">Uncharacterized protein</fullName>
    </submittedName>
</protein>
<proteinExistence type="predicted"/>
<dbReference type="EMBL" id="JBAMMX010000005">
    <property type="protein sequence ID" value="KAK6940920.1"/>
    <property type="molecule type" value="Genomic_DNA"/>
</dbReference>
<gene>
    <name evidence="1" type="ORF">RJ641_030451</name>
</gene>
<accession>A0AAN8ZP33</accession>
<evidence type="ECO:0000313" key="1">
    <source>
        <dbReference type="EMBL" id="KAK6940920.1"/>
    </source>
</evidence>
<organism evidence="1 2">
    <name type="scientific">Dillenia turbinata</name>
    <dbReference type="NCBI Taxonomy" id="194707"/>
    <lineage>
        <taxon>Eukaryota</taxon>
        <taxon>Viridiplantae</taxon>
        <taxon>Streptophyta</taxon>
        <taxon>Embryophyta</taxon>
        <taxon>Tracheophyta</taxon>
        <taxon>Spermatophyta</taxon>
        <taxon>Magnoliopsida</taxon>
        <taxon>eudicotyledons</taxon>
        <taxon>Gunneridae</taxon>
        <taxon>Pentapetalae</taxon>
        <taxon>Dilleniales</taxon>
        <taxon>Dilleniaceae</taxon>
        <taxon>Dillenia</taxon>
    </lineage>
</organism>